<dbReference type="GO" id="GO:0004397">
    <property type="term" value="F:histidine ammonia-lyase activity"/>
    <property type="evidence" value="ECO:0007669"/>
    <property type="project" value="UniProtKB-EC"/>
</dbReference>
<keyword evidence="3" id="KW-1185">Reference proteome</keyword>
<dbReference type="EMBL" id="JAASRN010000001">
    <property type="protein sequence ID" value="NIK73147.1"/>
    <property type="molecule type" value="Genomic_DNA"/>
</dbReference>
<reference evidence="2 3" key="1">
    <citation type="submission" date="2020-03" db="EMBL/GenBank/DDBJ databases">
        <title>Genomic Encyclopedia of Type Strains, Phase IV (KMG-IV): sequencing the most valuable type-strain genomes for metagenomic binning, comparative biology and taxonomic classification.</title>
        <authorList>
            <person name="Goeker M."/>
        </authorList>
    </citation>
    <scope>NUCLEOTIDE SEQUENCE [LARGE SCALE GENOMIC DNA]</scope>
    <source>
        <strain evidence="2 3">DSM 5718</strain>
    </source>
</reference>
<dbReference type="Gene3D" id="1.10.275.10">
    <property type="entry name" value="Fumarase/aspartase (N-terminal domain)"/>
    <property type="match status" value="1"/>
</dbReference>
<dbReference type="Gene3D" id="1.20.200.10">
    <property type="entry name" value="Fumarase/aspartase (Central domain)"/>
    <property type="match status" value="1"/>
</dbReference>
<dbReference type="PROSITE" id="PS00488">
    <property type="entry name" value="PAL_HISTIDASE"/>
    <property type="match status" value="1"/>
</dbReference>
<dbReference type="EC" id="4.3.1.3" evidence="2"/>
<dbReference type="AlphaFoldDB" id="A0A846MP92"/>
<dbReference type="InterPro" id="IPR024083">
    <property type="entry name" value="Fumarase/histidase_N"/>
</dbReference>
<dbReference type="InterPro" id="IPR022313">
    <property type="entry name" value="Phe/His_NH3-lyase_AS"/>
</dbReference>
<evidence type="ECO:0000313" key="2">
    <source>
        <dbReference type="EMBL" id="NIK73147.1"/>
    </source>
</evidence>
<organism evidence="2 3">
    <name type="scientific">Thermonema lapsum</name>
    <dbReference type="NCBI Taxonomy" id="28195"/>
    <lineage>
        <taxon>Bacteria</taxon>
        <taxon>Pseudomonadati</taxon>
        <taxon>Bacteroidota</taxon>
        <taxon>Cytophagia</taxon>
        <taxon>Cytophagales</taxon>
        <taxon>Thermonemataceae</taxon>
        <taxon>Thermonema</taxon>
    </lineage>
</organism>
<protein>
    <submittedName>
        <fullName evidence="2">Histidine ammonia-lyase</fullName>
        <ecNumber evidence="2">4.3.1.3</ecNumber>
    </submittedName>
</protein>
<dbReference type="Pfam" id="PF00221">
    <property type="entry name" value="Lyase_aromatic"/>
    <property type="match status" value="1"/>
</dbReference>
<dbReference type="PANTHER" id="PTHR10362">
    <property type="entry name" value="HISTIDINE AMMONIA-LYASE"/>
    <property type="match status" value="1"/>
</dbReference>
<dbReference type="RefSeq" id="WP_166918416.1">
    <property type="nucleotide sequence ID" value="NZ_JAASRN010000001.1"/>
</dbReference>
<proteinExistence type="predicted"/>
<comment type="caution">
    <text evidence="2">The sequence shown here is derived from an EMBL/GenBank/DDBJ whole genome shotgun (WGS) entry which is preliminary data.</text>
</comment>
<dbReference type="CDD" id="cd00332">
    <property type="entry name" value="PAL-HAL"/>
    <property type="match status" value="1"/>
</dbReference>
<sequence>MEKVVLNGHRLDIEAVYKVAHGKARVELCPTAMEAVKQSSDFVQAQVKKKRVIYGVTTGFGANAAKVINDYEQAQALQRNLLLSHATGMGAPFDAPTSRAIMLIRLNTLMAGHSGIRPVVLERLAFMLNEGAYPLIPSQGSVGASGDLCPLAHMALPLIGEGEVVDAGQRMPAAQWLAKHSLAPLDLWHKEGIALLNGTTVMNALGALAVKEAEQLFHLACLSAAMAFEALCARSEAFDARIHTLRRHAEQQYTAALIRKATEGSHLMGLQPSALLKALPPEVWLSIQQLPEVARRLERLAEGEVEPFPREVYRLLPLREQQPSWKQWQTIFSIIEKKISPQDAYSVRCTPQVLGASLQAIRHVRAIVEQELNAVVDNPLLFVEAGVALSGGNFHGQPLALAFDYLKIALCEIGNLLERQINKLVDEHTNDGLPAFLVEDTSGLHSGLMIPQYAAAALVSENKVLAHPASVDSIPTCANQEDHVSMGTIAGRQAAEILQNVKKIVCIHLLCSSQALDLRRKQLGDLVPVQVGKGTDALHGALRRIVPFIHEDRLLHRDLQLIEAAYEELAALASLFFGEIQNLS</sequence>
<dbReference type="Proteomes" id="UP000537126">
    <property type="component" value="Unassembled WGS sequence"/>
</dbReference>
<accession>A0A846MP92</accession>
<dbReference type="FunFam" id="1.10.275.10:FF:000005">
    <property type="entry name" value="Histidine ammonia-lyase"/>
    <property type="match status" value="1"/>
</dbReference>
<name>A0A846MP92_9BACT</name>
<gene>
    <name evidence="2" type="ORF">FHS56_000633</name>
</gene>
<evidence type="ECO:0000313" key="3">
    <source>
        <dbReference type="Proteomes" id="UP000537126"/>
    </source>
</evidence>
<dbReference type="InterPro" id="IPR008948">
    <property type="entry name" value="L-Aspartase-like"/>
</dbReference>
<evidence type="ECO:0000256" key="1">
    <source>
        <dbReference type="ARBA" id="ARBA00023239"/>
    </source>
</evidence>
<dbReference type="InterPro" id="IPR001106">
    <property type="entry name" value="Aromatic_Lyase"/>
</dbReference>
<keyword evidence="1 2" id="KW-0456">Lyase</keyword>
<dbReference type="SUPFAM" id="SSF48557">
    <property type="entry name" value="L-aspartase-like"/>
    <property type="match status" value="1"/>
</dbReference>